<sequence length="241" mass="27067">MSSLNGKDVRRCLHYARFMSKLSLHQALVVFWILFFFVLLLMCTASIYNHKSLNLGLREKDLPAALVKSKHYQAKTRHTRERYLVVVTLCLMASIVSVVLEAFALFNIEYCDGEDLMQLFWGFWSILQVGSIIAIFGVMLQFWIVLGSHEHPSWGVALGTPVLVFAALAWIVRAISLRALARLRGQAYRDEDSESSNSEGEEEANDEEKGASSSRWRSQAPTIVGPGNGTATPELRRTSTL</sequence>
<feature type="transmembrane region" description="Helical" evidence="2">
    <location>
        <begin position="83"/>
        <end position="108"/>
    </location>
</feature>
<organism evidence="3 4">
    <name type="scientific">Coleophoma crateriformis</name>
    <dbReference type="NCBI Taxonomy" id="565419"/>
    <lineage>
        <taxon>Eukaryota</taxon>
        <taxon>Fungi</taxon>
        <taxon>Dikarya</taxon>
        <taxon>Ascomycota</taxon>
        <taxon>Pezizomycotina</taxon>
        <taxon>Leotiomycetes</taxon>
        <taxon>Helotiales</taxon>
        <taxon>Dermateaceae</taxon>
        <taxon>Coleophoma</taxon>
    </lineage>
</organism>
<protein>
    <recommendedName>
        <fullName evidence="5">Transmembrane protein</fullName>
    </recommendedName>
</protein>
<evidence type="ECO:0000313" key="4">
    <source>
        <dbReference type="Proteomes" id="UP000256328"/>
    </source>
</evidence>
<name>A0A3D8RIC1_9HELO</name>
<accession>A0A3D8RIC1</accession>
<keyword evidence="2" id="KW-0472">Membrane</keyword>
<feature type="transmembrane region" description="Helical" evidence="2">
    <location>
        <begin position="156"/>
        <end position="175"/>
    </location>
</feature>
<keyword evidence="2" id="KW-0812">Transmembrane</keyword>
<comment type="caution">
    <text evidence="3">The sequence shown here is derived from an EMBL/GenBank/DDBJ whole genome shotgun (WGS) entry which is preliminary data.</text>
</comment>
<feature type="transmembrane region" description="Helical" evidence="2">
    <location>
        <begin position="120"/>
        <end position="144"/>
    </location>
</feature>
<reference evidence="3 4" key="1">
    <citation type="journal article" date="2018" name="IMA Fungus">
        <title>IMA Genome-F 9: Draft genome sequence of Annulohypoxylon stygium, Aspergillus mulundensis, Berkeleyomyces basicola (syn. Thielaviopsis basicola), Ceratocystis smalleyi, two Cercospora beticola strains, Coleophoma cylindrospora, Fusarium fracticaudum, Phialophora cf. hyalina, and Morchella septimelata.</title>
        <authorList>
            <person name="Wingfield B.D."/>
            <person name="Bills G.F."/>
            <person name="Dong Y."/>
            <person name="Huang W."/>
            <person name="Nel W.J."/>
            <person name="Swalarsk-Parry B.S."/>
            <person name="Vaghefi N."/>
            <person name="Wilken P.M."/>
            <person name="An Z."/>
            <person name="de Beer Z.W."/>
            <person name="De Vos L."/>
            <person name="Chen L."/>
            <person name="Duong T.A."/>
            <person name="Gao Y."/>
            <person name="Hammerbacher A."/>
            <person name="Kikkert J.R."/>
            <person name="Li Y."/>
            <person name="Li H."/>
            <person name="Li K."/>
            <person name="Li Q."/>
            <person name="Liu X."/>
            <person name="Ma X."/>
            <person name="Naidoo K."/>
            <person name="Pethybridge S.J."/>
            <person name="Sun J."/>
            <person name="Steenkamp E.T."/>
            <person name="van der Nest M.A."/>
            <person name="van Wyk S."/>
            <person name="Wingfield M.J."/>
            <person name="Xiong C."/>
            <person name="Yue Q."/>
            <person name="Zhang X."/>
        </authorList>
    </citation>
    <scope>NUCLEOTIDE SEQUENCE [LARGE SCALE GENOMIC DNA]</scope>
    <source>
        <strain evidence="3 4">BP5796</strain>
    </source>
</reference>
<dbReference type="Proteomes" id="UP000256328">
    <property type="component" value="Unassembled WGS sequence"/>
</dbReference>
<feature type="transmembrane region" description="Helical" evidence="2">
    <location>
        <begin position="27"/>
        <end position="48"/>
    </location>
</feature>
<dbReference type="EMBL" id="PDLN01000010">
    <property type="protein sequence ID" value="RDW73706.1"/>
    <property type="molecule type" value="Genomic_DNA"/>
</dbReference>
<evidence type="ECO:0008006" key="5">
    <source>
        <dbReference type="Google" id="ProtNLM"/>
    </source>
</evidence>
<gene>
    <name evidence="3" type="ORF">BP5796_07148</name>
</gene>
<keyword evidence="2" id="KW-1133">Transmembrane helix</keyword>
<keyword evidence="4" id="KW-1185">Reference proteome</keyword>
<dbReference type="AlphaFoldDB" id="A0A3D8RIC1"/>
<evidence type="ECO:0000256" key="2">
    <source>
        <dbReference type="SAM" id="Phobius"/>
    </source>
</evidence>
<evidence type="ECO:0000256" key="1">
    <source>
        <dbReference type="SAM" id="MobiDB-lite"/>
    </source>
</evidence>
<feature type="compositionally biased region" description="Acidic residues" evidence="1">
    <location>
        <begin position="191"/>
        <end position="206"/>
    </location>
</feature>
<evidence type="ECO:0000313" key="3">
    <source>
        <dbReference type="EMBL" id="RDW73706.1"/>
    </source>
</evidence>
<dbReference type="OrthoDB" id="3537340at2759"/>
<proteinExistence type="predicted"/>
<feature type="region of interest" description="Disordered" evidence="1">
    <location>
        <begin position="191"/>
        <end position="241"/>
    </location>
</feature>